<name>A0ABY5WH08_9RHOB</name>
<evidence type="ECO:0008006" key="3">
    <source>
        <dbReference type="Google" id="ProtNLM"/>
    </source>
</evidence>
<dbReference type="EMBL" id="CP081051">
    <property type="protein sequence ID" value="UWQ40755.1"/>
    <property type="molecule type" value="Genomic_DNA"/>
</dbReference>
<evidence type="ECO:0000313" key="2">
    <source>
        <dbReference type="Proteomes" id="UP001058514"/>
    </source>
</evidence>
<protein>
    <recommendedName>
        <fullName evidence="3">PIN domain-containing protein</fullName>
    </recommendedName>
</protein>
<dbReference type="RefSeq" id="WP_259964044.1">
    <property type="nucleotide sequence ID" value="NZ_CP081051.1"/>
</dbReference>
<organism evidence="1 2">
    <name type="scientific">Leisingera aquaemixtae</name>
    <dbReference type="NCBI Taxonomy" id="1396826"/>
    <lineage>
        <taxon>Bacteria</taxon>
        <taxon>Pseudomonadati</taxon>
        <taxon>Pseudomonadota</taxon>
        <taxon>Alphaproteobacteria</taxon>
        <taxon>Rhodobacterales</taxon>
        <taxon>Roseobacteraceae</taxon>
        <taxon>Leisingera</taxon>
    </lineage>
</organism>
<dbReference type="Proteomes" id="UP001058514">
    <property type="component" value="Chromosome"/>
</dbReference>
<gene>
    <name evidence="1" type="ORF">K3718_14585</name>
</gene>
<keyword evidence="2" id="KW-1185">Reference proteome</keyword>
<sequence length="157" mass="17604">MRLRDPRYCQVALDNNAWRRDGATNNGLVDRFHDIEEQLGLSVIKPCGVEAELQHPNTPHAAKVDMGGIFSIATQLTDEETKTREKLRALLRGNAVSGKHQADADHLFEAGKYGGGYFITHDNRLHRKKREISDILPGLSIVTLEEFVEIGLEFLPT</sequence>
<accession>A0ABY5WH08</accession>
<evidence type="ECO:0000313" key="1">
    <source>
        <dbReference type="EMBL" id="UWQ40755.1"/>
    </source>
</evidence>
<proteinExistence type="predicted"/>
<reference evidence="1" key="1">
    <citation type="submission" date="2021-08" db="EMBL/GenBank/DDBJ databases">
        <authorList>
            <person name="Nwanade C."/>
            <person name="Wang M."/>
            <person name="Masoudi A."/>
            <person name="Yu Z."/>
            <person name="Liu J."/>
        </authorList>
    </citation>
    <scope>NUCLEOTIDE SEQUENCE</scope>
    <source>
        <strain evidence="1">S166</strain>
    </source>
</reference>